<proteinExistence type="predicted"/>
<keyword evidence="2" id="KW-1185">Reference proteome</keyword>
<comment type="caution">
    <text evidence="1">The sequence shown here is derived from an EMBL/GenBank/DDBJ whole genome shotgun (WGS) entry which is preliminary data.</text>
</comment>
<sequence length="76" mass="8498">MPHAALSISLDETLIPRCMCMWVGEEVAGSNDREIHVPYKGTILPAPQQVPTTEKAQHENIKETKGLDSKLPIVWF</sequence>
<name>A0AAE1AE00_9GAST</name>
<accession>A0AAE1AE00</accession>
<reference evidence="1" key="1">
    <citation type="journal article" date="2023" name="G3 (Bethesda)">
        <title>A reference genome for the long-term kleptoplast-retaining sea slug Elysia crispata morphotype clarki.</title>
        <authorList>
            <person name="Eastman K.E."/>
            <person name="Pendleton A.L."/>
            <person name="Shaikh M.A."/>
            <person name="Suttiyut T."/>
            <person name="Ogas R."/>
            <person name="Tomko P."/>
            <person name="Gavelis G."/>
            <person name="Widhalm J.R."/>
            <person name="Wisecaver J.H."/>
        </authorList>
    </citation>
    <scope>NUCLEOTIDE SEQUENCE</scope>
    <source>
        <strain evidence="1">ECLA1</strain>
    </source>
</reference>
<dbReference type="EMBL" id="JAWDGP010002181">
    <property type="protein sequence ID" value="KAK3784932.1"/>
    <property type="molecule type" value="Genomic_DNA"/>
</dbReference>
<gene>
    <name evidence="1" type="ORF">RRG08_012351</name>
</gene>
<organism evidence="1 2">
    <name type="scientific">Elysia crispata</name>
    <name type="common">lettuce slug</name>
    <dbReference type="NCBI Taxonomy" id="231223"/>
    <lineage>
        <taxon>Eukaryota</taxon>
        <taxon>Metazoa</taxon>
        <taxon>Spiralia</taxon>
        <taxon>Lophotrochozoa</taxon>
        <taxon>Mollusca</taxon>
        <taxon>Gastropoda</taxon>
        <taxon>Heterobranchia</taxon>
        <taxon>Euthyneura</taxon>
        <taxon>Panpulmonata</taxon>
        <taxon>Sacoglossa</taxon>
        <taxon>Placobranchoidea</taxon>
        <taxon>Plakobranchidae</taxon>
        <taxon>Elysia</taxon>
    </lineage>
</organism>
<protein>
    <submittedName>
        <fullName evidence="1">Uncharacterized protein</fullName>
    </submittedName>
</protein>
<evidence type="ECO:0000313" key="1">
    <source>
        <dbReference type="EMBL" id="KAK3784932.1"/>
    </source>
</evidence>
<evidence type="ECO:0000313" key="2">
    <source>
        <dbReference type="Proteomes" id="UP001283361"/>
    </source>
</evidence>
<dbReference type="AlphaFoldDB" id="A0AAE1AE00"/>
<dbReference type="Proteomes" id="UP001283361">
    <property type="component" value="Unassembled WGS sequence"/>
</dbReference>